<dbReference type="InterPro" id="IPR036852">
    <property type="entry name" value="Peptidase_S8/S53_dom_sf"/>
</dbReference>
<proteinExistence type="inferred from homology"/>
<dbReference type="PROSITE" id="PS00138">
    <property type="entry name" value="SUBTILASE_SER"/>
    <property type="match status" value="1"/>
</dbReference>
<accession>A0ABY4A3C3</accession>
<evidence type="ECO:0000256" key="2">
    <source>
        <dbReference type="ARBA" id="ARBA00022670"/>
    </source>
</evidence>
<evidence type="ECO:0000313" key="7">
    <source>
        <dbReference type="EMBL" id="UOD29268.1"/>
    </source>
</evidence>
<comment type="caution">
    <text evidence="5">Lacks conserved residue(s) required for the propagation of feature annotation.</text>
</comment>
<dbReference type="RefSeq" id="WP_243490497.1">
    <property type="nucleotide sequence ID" value="NZ_CP063361.1"/>
</dbReference>
<keyword evidence="3" id="KW-0378">Hydrolase</keyword>
<reference evidence="7 8" key="1">
    <citation type="submission" date="2020-10" db="EMBL/GenBank/DDBJ databases">
        <title>Genome analysis of Massilia species.</title>
        <authorList>
            <person name="Jung D.-H."/>
        </authorList>
    </citation>
    <scope>NUCLEOTIDE SEQUENCE [LARGE SCALE GENOMIC DNA]</scope>
    <source>
        <strain evidence="8">sipir</strain>
    </source>
</reference>
<dbReference type="InterPro" id="IPR000209">
    <property type="entry name" value="Peptidase_S8/S53_dom"/>
</dbReference>
<name>A0ABY4A3C3_9BURK</name>
<dbReference type="InterPro" id="IPR023828">
    <property type="entry name" value="Peptidase_S8_Ser-AS"/>
</dbReference>
<dbReference type="PANTHER" id="PTHR43806">
    <property type="entry name" value="PEPTIDASE S8"/>
    <property type="match status" value="1"/>
</dbReference>
<gene>
    <name evidence="7" type="ORF">INH39_28285</name>
</gene>
<evidence type="ECO:0000256" key="3">
    <source>
        <dbReference type="ARBA" id="ARBA00022801"/>
    </source>
</evidence>
<dbReference type="Proteomes" id="UP000831532">
    <property type="component" value="Chromosome"/>
</dbReference>
<dbReference type="SUPFAM" id="SSF52743">
    <property type="entry name" value="Subtilisin-like"/>
    <property type="match status" value="1"/>
</dbReference>
<dbReference type="InterPro" id="IPR050131">
    <property type="entry name" value="Peptidase_S8_subtilisin-like"/>
</dbReference>
<keyword evidence="4" id="KW-0720">Serine protease</keyword>
<evidence type="ECO:0000313" key="8">
    <source>
        <dbReference type="Proteomes" id="UP000831532"/>
    </source>
</evidence>
<dbReference type="Gene3D" id="3.40.50.200">
    <property type="entry name" value="Peptidase S8/S53 domain"/>
    <property type="match status" value="1"/>
</dbReference>
<comment type="similarity">
    <text evidence="1 5">Belongs to the peptidase S8 family.</text>
</comment>
<dbReference type="EMBL" id="CP063361">
    <property type="protein sequence ID" value="UOD29268.1"/>
    <property type="molecule type" value="Genomic_DNA"/>
</dbReference>
<dbReference type="Pfam" id="PF00082">
    <property type="entry name" value="Peptidase_S8"/>
    <property type="match status" value="1"/>
</dbReference>
<evidence type="ECO:0000259" key="6">
    <source>
        <dbReference type="Pfam" id="PF00082"/>
    </source>
</evidence>
<organism evidence="7 8">
    <name type="scientific">Massilia violaceinigra</name>
    <dbReference type="NCBI Taxonomy" id="2045208"/>
    <lineage>
        <taxon>Bacteria</taxon>
        <taxon>Pseudomonadati</taxon>
        <taxon>Pseudomonadota</taxon>
        <taxon>Betaproteobacteria</taxon>
        <taxon>Burkholderiales</taxon>
        <taxon>Oxalobacteraceae</taxon>
        <taxon>Telluria group</taxon>
        <taxon>Massilia</taxon>
    </lineage>
</organism>
<feature type="domain" description="Peptidase S8/S53" evidence="6">
    <location>
        <begin position="12"/>
        <end position="229"/>
    </location>
</feature>
<keyword evidence="8" id="KW-1185">Reference proteome</keyword>
<dbReference type="PANTHER" id="PTHR43806:SF11">
    <property type="entry name" value="CEREVISIN-RELATED"/>
    <property type="match status" value="1"/>
</dbReference>
<dbReference type="PROSITE" id="PS51892">
    <property type="entry name" value="SUBTILASE"/>
    <property type="match status" value="1"/>
</dbReference>
<evidence type="ECO:0000256" key="1">
    <source>
        <dbReference type="ARBA" id="ARBA00011073"/>
    </source>
</evidence>
<dbReference type="PRINTS" id="PR00723">
    <property type="entry name" value="SUBTILISIN"/>
</dbReference>
<sequence>MSLVHMDFTGEGVGDANGHGTHCAGTIFGRDVDGLRIGVARGTRRALIGKVLDQTGAGTSEQIVRAMLWAIEEGAHVISISIGMNFPGYVQQMVEAGLPVDLATSRALEGYRANVRLFDTLAAHVKARSEVGQAAIVIAAAGNESRRQLSDDFEVAVSPPANSDGIISVAALGQSPTGLVAADFSNTGAHLSAPGVQVVSAALGGGLTSMSGTSMAAPHVAGVATLWAEQLLATGRLNTFALSAKLAGSAITKRLADGFHSSDVGAGIVQCPLD</sequence>
<protein>
    <submittedName>
        <fullName evidence="7">S8 family serine peptidase</fullName>
    </submittedName>
</protein>
<dbReference type="InterPro" id="IPR015500">
    <property type="entry name" value="Peptidase_S8_subtilisin-rel"/>
</dbReference>
<keyword evidence="2" id="KW-0645">Protease</keyword>
<evidence type="ECO:0000256" key="5">
    <source>
        <dbReference type="PROSITE-ProRule" id="PRU01240"/>
    </source>
</evidence>
<evidence type="ECO:0000256" key="4">
    <source>
        <dbReference type="ARBA" id="ARBA00022825"/>
    </source>
</evidence>